<keyword evidence="4" id="KW-0812">Transmembrane</keyword>
<dbReference type="Pfam" id="PF17874">
    <property type="entry name" value="TPR_MalT"/>
    <property type="match status" value="1"/>
</dbReference>
<keyword evidence="7" id="KW-1185">Reference proteome</keyword>
<dbReference type="Gene3D" id="1.10.10.10">
    <property type="entry name" value="Winged helix-like DNA-binding domain superfamily/Winged helix DNA-binding domain"/>
    <property type="match status" value="1"/>
</dbReference>
<name>A0A514BNH6_9GAMM</name>
<dbReference type="CDD" id="cd00383">
    <property type="entry name" value="trans_reg_C"/>
    <property type="match status" value="1"/>
</dbReference>
<dbReference type="GO" id="GO:0003677">
    <property type="term" value="F:DNA binding"/>
    <property type="evidence" value="ECO:0007669"/>
    <property type="project" value="UniProtKB-UniRule"/>
</dbReference>
<evidence type="ECO:0000256" key="4">
    <source>
        <dbReference type="SAM" id="Phobius"/>
    </source>
</evidence>
<evidence type="ECO:0000256" key="1">
    <source>
        <dbReference type="ARBA" id="ARBA00023125"/>
    </source>
</evidence>
<dbReference type="InterPro" id="IPR041617">
    <property type="entry name" value="TPR_MalT"/>
</dbReference>
<feature type="transmembrane region" description="Helical" evidence="4">
    <location>
        <begin position="163"/>
        <end position="184"/>
    </location>
</feature>
<dbReference type="SMART" id="SM00862">
    <property type="entry name" value="Trans_reg_C"/>
    <property type="match status" value="1"/>
</dbReference>
<dbReference type="EMBL" id="CP041242">
    <property type="protein sequence ID" value="QDH68944.1"/>
    <property type="molecule type" value="Genomic_DNA"/>
</dbReference>
<dbReference type="OrthoDB" id="1971692at2"/>
<dbReference type="Pfam" id="PF00486">
    <property type="entry name" value="Trans_reg_C"/>
    <property type="match status" value="1"/>
</dbReference>
<evidence type="ECO:0000259" key="5">
    <source>
        <dbReference type="PROSITE" id="PS51755"/>
    </source>
</evidence>
<evidence type="ECO:0000313" key="6">
    <source>
        <dbReference type="EMBL" id="QDH68944.1"/>
    </source>
</evidence>
<feature type="compositionally biased region" description="Basic and acidic residues" evidence="3">
    <location>
        <begin position="790"/>
        <end position="802"/>
    </location>
</feature>
<dbReference type="InterPro" id="IPR011990">
    <property type="entry name" value="TPR-like_helical_dom_sf"/>
</dbReference>
<dbReference type="Proteomes" id="UP000317199">
    <property type="component" value="Chromosome"/>
</dbReference>
<dbReference type="SMART" id="SM00028">
    <property type="entry name" value="TPR"/>
    <property type="match status" value="7"/>
</dbReference>
<keyword evidence="4" id="KW-1133">Transmembrane helix</keyword>
<evidence type="ECO:0000256" key="3">
    <source>
        <dbReference type="SAM" id="MobiDB-lite"/>
    </source>
</evidence>
<protein>
    <submittedName>
        <fullName evidence="6">Tetratricopeptide repeat protein</fullName>
    </submittedName>
</protein>
<evidence type="ECO:0000313" key="7">
    <source>
        <dbReference type="Proteomes" id="UP000317199"/>
    </source>
</evidence>
<dbReference type="Gene3D" id="1.25.40.10">
    <property type="entry name" value="Tetratricopeptide repeat domain"/>
    <property type="match status" value="3"/>
</dbReference>
<sequence>MTLHPAPDGPVQRQAYRFGDFELRPHSRELLRHGRAVELQPKVFDFIACLLVHRGRVVDKNELFDVVWAGQVVTEAALTRCVMKARRALDDEADNPQVIRTVHGHGYRFVAPVVPVEEPLADAPDDLSAIPGKPAADTPTASAPTAINSPDLPATRRTRRKRLVGLGLALCALALVAIGGWWYGNERGMPTDGPVRLAVRPFENGTGESRLDWAGLGLMGAIGDILRSGGRVGVLGAREVLDLEPRLDGLDEAGRLARLRDIFGVTHLVEGRIERRGGQLRLDYVLVDPDGRRRVRTAVGADVTALAHAVGADLSVILGDSTQPPASEDSFANEAYLRGRALRLQGDIPGSVEYFRLASEQAPGAFWPRYELALARRDLGEREEASVLLRELLEEADANDDARQRLGARNALAILLWRAGEDAEAERLLDEALAIADRHGDPERSATVLVSRGIIATYRNDLEAARDYLTRAISAEAAAGHEGPTGNVLNSLAQVDLRAGDLVSAGRHLEGALARFRLTGDRRNEAVVLNGLADLRRREGRFEEARDLAGNVLAVHRALGNRTAEASALNGLAMAEAQLGHLRLAMEHASAALQLAESIGDRPTVANARSLLGQFSLDLGDHAAARRWLEGALEAWLAIDDTTGARRQRRHLARLDRAEGKQASAERQLLALHQELVADGPTPFVIDVLFDLARLRLDAGDPDGAARRLREALVLAEPLGNARRLQQLHAGLAEVALAGGDIAAAEAELARAGDTLAGDPDLLRVHAAMAAARGDASDALHWEQAARTAAGERWRPEDEARLTTRQRAARQ</sequence>
<organism evidence="6 7">
    <name type="scientific">Marilutibacter alkalisoli</name>
    <dbReference type="NCBI Taxonomy" id="2591633"/>
    <lineage>
        <taxon>Bacteria</taxon>
        <taxon>Pseudomonadati</taxon>
        <taxon>Pseudomonadota</taxon>
        <taxon>Gammaproteobacteria</taxon>
        <taxon>Lysobacterales</taxon>
        <taxon>Lysobacteraceae</taxon>
        <taxon>Marilutibacter</taxon>
    </lineage>
</organism>
<keyword evidence="4" id="KW-0472">Membrane</keyword>
<feature type="region of interest" description="Disordered" evidence="3">
    <location>
        <begin position="124"/>
        <end position="154"/>
    </location>
</feature>
<dbReference type="InterPro" id="IPR019734">
    <property type="entry name" value="TPR_rpt"/>
</dbReference>
<dbReference type="PANTHER" id="PTHR47691">
    <property type="entry name" value="REGULATOR-RELATED"/>
    <property type="match status" value="1"/>
</dbReference>
<reference evidence="6 7" key="1">
    <citation type="submission" date="2019-06" db="EMBL/GenBank/DDBJ databases">
        <title>Lysobacter alkalisoli sp. nov. isolated from saline-alkali soil.</title>
        <authorList>
            <person name="Sun J.-Q."/>
            <person name="Xu L."/>
        </authorList>
    </citation>
    <scope>NUCLEOTIDE SEQUENCE [LARGE SCALE GENOMIC DNA]</scope>
    <source>
        <strain evidence="6 7">SJ-36</strain>
    </source>
</reference>
<feature type="DNA-binding region" description="OmpR/PhoB-type" evidence="2">
    <location>
        <begin position="13"/>
        <end position="111"/>
    </location>
</feature>
<proteinExistence type="predicted"/>
<accession>A0A514BNH6</accession>
<feature type="region of interest" description="Disordered" evidence="3">
    <location>
        <begin position="788"/>
        <end position="811"/>
    </location>
</feature>
<dbReference type="SUPFAM" id="SSF46894">
    <property type="entry name" value="C-terminal effector domain of the bipartite response regulators"/>
    <property type="match status" value="1"/>
</dbReference>
<evidence type="ECO:0000256" key="2">
    <source>
        <dbReference type="PROSITE-ProRule" id="PRU01091"/>
    </source>
</evidence>
<dbReference type="PROSITE" id="PS51755">
    <property type="entry name" value="OMPR_PHOB"/>
    <property type="match status" value="1"/>
</dbReference>
<dbReference type="GO" id="GO:0000160">
    <property type="term" value="P:phosphorelay signal transduction system"/>
    <property type="evidence" value="ECO:0007669"/>
    <property type="project" value="InterPro"/>
</dbReference>
<dbReference type="GO" id="GO:0006355">
    <property type="term" value="P:regulation of DNA-templated transcription"/>
    <property type="evidence" value="ECO:0007669"/>
    <property type="project" value="InterPro"/>
</dbReference>
<feature type="domain" description="OmpR/PhoB-type" evidence="5">
    <location>
        <begin position="13"/>
        <end position="111"/>
    </location>
</feature>
<dbReference type="KEGG" id="lyj:FKV23_01615"/>
<dbReference type="PANTHER" id="PTHR47691:SF3">
    <property type="entry name" value="HTH-TYPE TRANSCRIPTIONAL REGULATOR RV0890C-RELATED"/>
    <property type="match status" value="1"/>
</dbReference>
<dbReference type="AlphaFoldDB" id="A0A514BNH6"/>
<keyword evidence="1 2" id="KW-0238">DNA-binding</keyword>
<dbReference type="InterPro" id="IPR016032">
    <property type="entry name" value="Sig_transdc_resp-reg_C-effctor"/>
</dbReference>
<feature type="compositionally biased region" description="Low complexity" evidence="3">
    <location>
        <begin position="134"/>
        <end position="146"/>
    </location>
</feature>
<dbReference type="SUPFAM" id="SSF48452">
    <property type="entry name" value="TPR-like"/>
    <property type="match status" value="3"/>
</dbReference>
<gene>
    <name evidence="6" type="ORF">FKV23_01615</name>
</gene>
<dbReference type="InterPro" id="IPR036388">
    <property type="entry name" value="WH-like_DNA-bd_sf"/>
</dbReference>
<dbReference type="InterPro" id="IPR001867">
    <property type="entry name" value="OmpR/PhoB-type_DNA-bd"/>
</dbReference>
<dbReference type="RefSeq" id="WP_141622286.1">
    <property type="nucleotide sequence ID" value="NZ_CP041242.1"/>
</dbReference>